<comment type="caution">
    <text evidence="2">The sequence shown here is derived from an EMBL/GenBank/DDBJ whole genome shotgun (WGS) entry which is preliminary data.</text>
</comment>
<sequence>MVHRKSVKEAAPSSPRKVAVVWEESTDPTQKKSRCVGEEIPRCTASWQNLNRSRKRRAEESPEFSLGADDAFSTSGTRTPSTHTVDEDRQFLRASAARMDPAASCKRMSRQSLADRERDGVWSCAC</sequence>
<keyword evidence="3" id="KW-1185">Reference proteome</keyword>
<dbReference type="Proteomes" id="UP000770661">
    <property type="component" value="Unassembled WGS sequence"/>
</dbReference>
<evidence type="ECO:0000313" key="2">
    <source>
        <dbReference type="EMBL" id="KAG0713153.1"/>
    </source>
</evidence>
<protein>
    <submittedName>
        <fullName evidence="2">Uncharacterized protein</fullName>
    </submittedName>
</protein>
<organism evidence="2 3">
    <name type="scientific">Chionoecetes opilio</name>
    <name type="common">Atlantic snow crab</name>
    <name type="synonym">Cancer opilio</name>
    <dbReference type="NCBI Taxonomy" id="41210"/>
    <lineage>
        <taxon>Eukaryota</taxon>
        <taxon>Metazoa</taxon>
        <taxon>Ecdysozoa</taxon>
        <taxon>Arthropoda</taxon>
        <taxon>Crustacea</taxon>
        <taxon>Multicrustacea</taxon>
        <taxon>Malacostraca</taxon>
        <taxon>Eumalacostraca</taxon>
        <taxon>Eucarida</taxon>
        <taxon>Decapoda</taxon>
        <taxon>Pleocyemata</taxon>
        <taxon>Brachyura</taxon>
        <taxon>Eubrachyura</taxon>
        <taxon>Majoidea</taxon>
        <taxon>Majidae</taxon>
        <taxon>Chionoecetes</taxon>
    </lineage>
</organism>
<evidence type="ECO:0000313" key="3">
    <source>
        <dbReference type="Proteomes" id="UP000770661"/>
    </source>
</evidence>
<reference evidence="2" key="1">
    <citation type="submission" date="2020-07" db="EMBL/GenBank/DDBJ databases">
        <title>The High-quality genome of the commercially important snow crab, Chionoecetes opilio.</title>
        <authorList>
            <person name="Jeong J.-H."/>
            <person name="Ryu S."/>
        </authorList>
    </citation>
    <scope>NUCLEOTIDE SEQUENCE</scope>
    <source>
        <strain evidence="2">MADBK_172401_WGS</strain>
        <tissue evidence="2">Digestive gland</tissue>
    </source>
</reference>
<feature type="compositionally biased region" description="Polar residues" evidence="1">
    <location>
        <begin position="72"/>
        <end position="83"/>
    </location>
</feature>
<name>A0A8J4XRP9_CHIOP</name>
<proteinExistence type="predicted"/>
<evidence type="ECO:0000256" key="1">
    <source>
        <dbReference type="SAM" id="MobiDB-lite"/>
    </source>
</evidence>
<dbReference type="AlphaFoldDB" id="A0A8J4XRP9"/>
<accession>A0A8J4XRP9</accession>
<feature type="region of interest" description="Disordered" evidence="1">
    <location>
        <begin position="51"/>
        <end position="84"/>
    </location>
</feature>
<feature type="region of interest" description="Disordered" evidence="1">
    <location>
        <begin position="1"/>
        <end position="35"/>
    </location>
</feature>
<dbReference type="EMBL" id="JACEEZ010021738">
    <property type="protein sequence ID" value="KAG0713153.1"/>
    <property type="molecule type" value="Genomic_DNA"/>
</dbReference>
<gene>
    <name evidence="2" type="ORF">GWK47_000159</name>
</gene>